<organism evidence="2">
    <name type="scientific">Fagus sylvatica</name>
    <name type="common">Beechnut</name>
    <dbReference type="NCBI Taxonomy" id="28930"/>
    <lineage>
        <taxon>Eukaryota</taxon>
        <taxon>Viridiplantae</taxon>
        <taxon>Streptophyta</taxon>
        <taxon>Embryophyta</taxon>
        <taxon>Tracheophyta</taxon>
        <taxon>Spermatophyta</taxon>
        <taxon>Magnoliopsida</taxon>
        <taxon>eudicotyledons</taxon>
        <taxon>Gunneridae</taxon>
        <taxon>Pentapetalae</taxon>
        <taxon>rosids</taxon>
        <taxon>fabids</taxon>
        <taxon>Fagales</taxon>
        <taxon>Fagaceae</taxon>
        <taxon>Fagus</taxon>
    </lineage>
</organism>
<name>A0A2N9FJT5_FAGSY</name>
<sequence>MAASLASLTLVSSFPSSLFTADVAADALWNDLPQLMVQEKNRLLCCNNVSWRLVILIGKVPFYCLELRAENKGGKREHHMGVSTSPFLDCSGGFSLSFLDYSSKFHIMAADITRLNLLWALKAEIWDFGPGTGDAIHMSEEDVEAGITGEITVASQLSRPMAWLGSSVGTGAVSGEVADFFREFDKRMPNPHPERHFWEFNGPLVSFGDFWVLSDCVPYLQRLIAEHGNFVTNFKLSVGLGGPMLSFLGSVLATMSKSDLGTVTKVQILAWKSVVQDLMEVGFDLGFMIGHLRQIAQRLFGNKISDEVQALQHQDCPFC</sequence>
<reference evidence="2" key="1">
    <citation type="submission" date="2018-02" db="EMBL/GenBank/DDBJ databases">
        <authorList>
            <person name="Cohen D.B."/>
            <person name="Kent A.D."/>
        </authorList>
    </citation>
    <scope>NUCLEOTIDE SEQUENCE</scope>
</reference>
<protein>
    <submittedName>
        <fullName evidence="2">Uncharacterized protein</fullName>
    </submittedName>
</protein>
<evidence type="ECO:0000256" key="1">
    <source>
        <dbReference type="SAM" id="SignalP"/>
    </source>
</evidence>
<dbReference type="AlphaFoldDB" id="A0A2N9FJT5"/>
<gene>
    <name evidence="2" type="ORF">FSB_LOCUS18949</name>
</gene>
<keyword evidence="1" id="KW-0732">Signal</keyword>
<dbReference type="EMBL" id="OIVN01001202">
    <property type="protein sequence ID" value="SPC91067.1"/>
    <property type="molecule type" value="Genomic_DNA"/>
</dbReference>
<accession>A0A2N9FJT5</accession>
<feature type="signal peptide" evidence="1">
    <location>
        <begin position="1"/>
        <end position="20"/>
    </location>
</feature>
<feature type="chain" id="PRO_5014938548" evidence="1">
    <location>
        <begin position="21"/>
        <end position="319"/>
    </location>
</feature>
<proteinExistence type="predicted"/>
<evidence type="ECO:0000313" key="2">
    <source>
        <dbReference type="EMBL" id="SPC91067.1"/>
    </source>
</evidence>